<name>A0ABU9G7V2_9GAMM</name>
<evidence type="ECO:0000313" key="14">
    <source>
        <dbReference type="Proteomes" id="UP001379949"/>
    </source>
</evidence>
<keyword evidence="1 10" id="KW-0963">Cytoplasm</keyword>
<evidence type="ECO:0000256" key="5">
    <source>
        <dbReference type="ARBA" id="ARBA00022691"/>
    </source>
</evidence>
<evidence type="ECO:0000256" key="2">
    <source>
        <dbReference type="ARBA" id="ARBA00022603"/>
    </source>
</evidence>
<dbReference type="Pfam" id="PF05430">
    <property type="entry name" value="Methyltransf_30"/>
    <property type="match status" value="1"/>
</dbReference>
<evidence type="ECO:0000256" key="9">
    <source>
        <dbReference type="ARBA" id="ARBA00023268"/>
    </source>
</evidence>
<evidence type="ECO:0000259" key="12">
    <source>
        <dbReference type="Pfam" id="PF05430"/>
    </source>
</evidence>
<dbReference type="PANTHER" id="PTHR13847">
    <property type="entry name" value="SARCOSINE DEHYDROGENASE-RELATED"/>
    <property type="match status" value="1"/>
</dbReference>
<keyword evidence="2 10" id="KW-0489">Methyltransferase</keyword>
<comment type="function">
    <text evidence="10">Catalyzes the last two steps in the biosynthesis of 5-methylaminomethyl-2-thiouridine (mnm(5)s(2)U) at the wobble position (U34) in tRNA. Catalyzes the FAD-dependent demodification of cmnm(5)s(2)U34 to nm(5)s(2)U34, followed by the transfer of a methyl group from S-adenosyl-L-methionine to nm(5)s(2)U34, to form mnm(5)s(2)U34.</text>
</comment>
<evidence type="ECO:0000313" key="13">
    <source>
        <dbReference type="EMBL" id="MEL0614345.1"/>
    </source>
</evidence>
<dbReference type="InterPro" id="IPR036188">
    <property type="entry name" value="FAD/NAD-bd_sf"/>
</dbReference>
<dbReference type="EC" id="1.5.-.-" evidence="10"/>
<dbReference type="HAMAP" id="MF_01102">
    <property type="entry name" value="MnmC"/>
    <property type="match status" value="1"/>
</dbReference>
<sequence length="674" mass="74752">MLTSYCLASPQLNWGDDGAPHSTQFDDVYFDKDAGLEETRYVFLQHNQLDERWKSLDSSNKSHFTIAETGFGTGLNFLCAWQAFLASAPSDATLHFISVEKFPLSKSALTNALKMWPSLETHSQALIAHYPELSHGLHRIELAQGRIQLTLWFGEAEEGFSALNADVDAWFLDGFAPSKNPEMWSPTLFKHIRRLSHQGTSFSTFTAAGIVRRGLKEVGFEVRKVKGFGHKREMAVGELAEQTLSLTERMSQGEAWFNVRQNPAPLPPNNEKQNKHVLVVGAGLAGATTAYALAKQGVNVTVWEQGESVACKASGNPQGMLYPKLASQDTPVNRFYLSAYLYASKLYSQLDDDAVFWQQCGLEQRPTSEKEKQRFASLLENKLYPESIVCKHGDEGSLFLPLSGWVVLTDLCHKLLDHPLIDVQLNTRLDALTKTGSVPLSWQASTQAQQQSFSHVVICTANDTHDLDFLPKTPAYPIRGQVSYLPLEAAKKACSNANEDSAKLTTDHVLCQKGYVSPALQDTLHFGSTYDAKDQDETVRAEGHCRNLRILESLLHLKENTLNEEDCGGRVSFRCAIPDYTPMIGPIASPAELHSHYTILSKNAKWKCHQVAIEQEGLFINIGHGSRGLVSTPLSGAYLASLITNTPSPLEQSIINKLHPNRFVIRALKRSNAN</sequence>
<keyword evidence="5 10" id="KW-0949">S-adenosyl-L-methionine</keyword>
<reference evidence="13 14" key="1">
    <citation type="submission" date="2024-02" db="EMBL/GenBank/DDBJ databases">
        <title>Bacteria isolated from the canopy kelp, Nereocystis luetkeana.</title>
        <authorList>
            <person name="Pfister C.A."/>
            <person name="Younker I.T."/>
            <person name="Light S.H."/>
        </authorList>
    </citation>
    <scope>NUCLEOTIDE SEQUENCE [LARGE SCALE GENOMIC DNA]</scope>
    <source>
        <strain evidence="13 14">TI.4.07</strain>
    </source>
</reference>
<feature type="region of interest" description="FAD-dependent cmnm(5)s(2)U34 oxidoreductase" evidence="10">
    <location>
        <begin position="280"/>
        <end position="674"/>
    </location>
</feature>
<proteinExistence type="inferred from homology"/>
<keyword evidence="7 10" id="KW-0274">FAD</keyword>
<dbReference type="InterPro" id="IPR047785">
    <property type="entry name" value="tRNA_MNMC2"/>
</dbReference>
<gene>
    <name evidence="10 13" type="primary">mnmC</name>
    <name evidence="13" type="ORF">V6242_14400</name>
</gene>
<keyword evidence="4 10" id="KW-0808">Transferase</keyword>
<dbReference type="SUPFAM" id="SSF51905">
    <property type="entry name" value="FAD/NAD(P)-binding domain"/>
    <property type="match status" value="1"/>
</dbReference>
<dbReference type="EMBL" id="JBAKAR010000013">
    <property type="protein sequence ID" value="MEL0614345.1"/>
    <property type="molecule type" value="Genomic_DNA"/>
</dbReference>
<evidence type="ECO:0000256" key="7">
    <source>
        <dbReference type="ARBA" id="ARBA00022827"/>
    </source>
</evidence>
<dbReference type="InterPro" id="IPR017610">
    <property type="entry name" value="tRNA_S-uridine_synth_MnmC_C"/>
</dbReference>
<keyword evidence="3 10" id="KW-0285">Flavoprotein</keyword>
<dbReference type="Pfam" id="PF01266">
    <property type="entry name" value="DAO"/>
    <property type="match status" value="1"/>
</dbReference>
<keyword evidence="6 10" id="KW-0819">tRNA processing</keyword>
<comment type="cofactor">
    <cofactor evidence="10">
        <name>FAD</name>
        <dbReference type="ChEBI" id="CHEBI:57692"/>
    </cofactor>
</comment>
<comment type="similarity">
    <text evidence="10">In the C-terminal section; belongs to the DAO family.</text>
</comment>
<feature type="domain" description="MnmC-like methyltransferase" evidence="12">
    <location>
        <begin position="119"/>
        <end position="238"/>
    </location>
</feature>
<dbReference type="RefSeq" id="WP_341567849.1">
    <property type="nucleotide sequence ID" value="NZ_JBAKAR010000013.1"/>
</dbReference>
<feature type="region of interest" description="tRNA (mnm(5)s(2)U34)-methyltransferase" evidence="10">
    <location>
        <begin position="1"/>
        <end position="240"/>
    </location>
</feature>
<accession>A0ABU9G7V2</accession>
<dbReference type="Proteomes" id="UP001379949">
    <property type="component" value="Unassembled WGS sequence"/>
</dbReference>
<evidence type="ECO:0000256" key="10">
    <source>
        <dbReference type="HAMAP-Rule" id="MF_01102"/>
    </source>
</evidence>
<dbReference type="PANTHER" id="PTHR13847:SF283">
    <property type="entry name" value="TRNA 5-METHYLAMINOMETHYL-2-THIOURIDINE BIOSYNTHESIS BIFUNCTIONAL PROTEIN MNMC"/>
    <property type="match status" value="1"/>
</dbReference>
<dbReference type="InterPro" id="IPR008471">
    <property type="entry name" value="MnmC-like_methylTransf"/>
</dbReference>
<comment type="catalytic activity">
    <reaction evidence="10">
        <text>5-aminomethyl-2-thiouridine(34) in tRNA + S-adenosyl-L-methionine = 5-methylaminomethyl-2-thiouridine(34) in tRNA + S-adenosyl-L-homocysteine + H(+)</text>
        <dbReference type="Rhea" id="RHEA:19569"/>
        <dbReference type="Rhea" id="RHEA-COMP:10195"/>
        <dbReference type="Rhea" id="RHEA-COMP:10197"/>
        <dbReference type="ChEBI" id="CHEBI:15378"/>
        <dbReference type="ChEBI" id="CHEBI:57856"/>
        <dbReference type="ChEBI" id="CHEBI:59789"/>
        <dbReference type="ChEBI" id="CHEBI:74454"/>
        <dbReference type="ChEBI" id="CHEBI:74455"/>
        <dbReference type="EC" id="2.1.1.61"/>
    </reaction>
</comment>
<comment type="similarity">
    <text evidence="10">In the N-terminal section; belongs to the methyltransferase superfamily. tRNA (mnm(5)s(2)U34)-methyltransferase family.</text>
</comment>
<dbReference type="NCBIfam" id="NF002481">
    <property type="entry name" value="PRK01747.1-2"/>
    <property type="match status" value="1"/>
</dbReference>
<protein>
    <recommendedName>
        <fullName evidence="10">tRNA 5-methylaminomethyl-2-thiouridine biosynthesis bifunctional protein MnmC</fullName>
        <shortName evidence="10">tRNA mnm(5)s(2)U biosynthesis bifunctional protein</shortName>
    </recommendedName>
    <domain>
        <recommendedName>
            <fullName evidence="10">tRNA (mnm(5)s(2)U34)-methyltransferase</fullName>
            <ecNumber evidence="10">2.1.1.61</ecNumber>
        </recommendedName>
    </domain>
    <domain>
        <recommendedName>
            <fullName evidence="10">FAD-dependent cmnm(5)s(2)U34 oxidoreductase</fullName>
            <ecNumber evidence="10">1.5.-.-</ecNumber>
        </recommendedName>
    </domain>
</protein>
<evidence type="ECO:0000259" key="11">
    <source>
        <dbReference type="Pfam" id="PF01266"/>
    </source>
</evidence>
<dbReference type="Gene3D" id="3.50.50.60">
    <property type="entry name" value="FAD/NAD(P)-binding domain"/>
    <property type="match status" value="1"/>
</dbReference>
<keyword evidence="9 10" id="KW-0511">Multifunctional enzyme</keyword>
<keyword evidence="14" id="KW-1185">Reference proteome</keyword>
<organism evidence="13 14">
    <name type="scientific">Marinomonas arenicola</name>
    <dbReference type="NCBI Taxonomy" id="569601"/>
    <lineage>
        <taxon>Bacteria</taxon>
        <taxon>Pseudomonadati</taxon>
        <taxon>Pseudomonadota</taxon>
        <taxon>Gammaproteobacteria</taxon>
        <taxon>Oceanospirillales</taxon>
        <taxon>Oceanospirillaceae</taxon>
        <taxon>Marinomonas</taxon>
    </lineage>
</organism>
<evidence type="ECO:0000256" key="6">
    <source>
        <dbReference type="ARBA" id="ARBA00022694"/>
    </source>
</evidence>
<dbReference type="Gene3D" id="3.30.9.10">
    <property type="entry name" value="D-Amino Acid Oxidase, subunit A, domain 2"/>
    <property type="match status" value="1"/>
</dbReference>
<dbReference type="Gene3D" id="3.40.50.150">
    <property type="entry name" value="Vaccinia Virus protein VP39"/>
    <property type="match status" value="1"/>
</dbReference>
<evidence type="ECO:0000256" key="4">
    <source>
        <dbReference type="ARBA" id="ARBA00022679"/>
    </source>
</evidence>
<comment type="caution">
    <text evidence="13">The sequence shown here is derived from an EMBL/GenBank/DDBJ whole genome shotgun (WGS) entry which is preliminary data.</text>
</comment>
<dbReference type="InterPro" id="IPR006076">
    <property type="entry name" value="FAD-dep_OxRdtase"/>
</dbReference>
<evidence type="ECO:0000256" key="1">
    <source>
        <dbReference type="ARBA" id="ARBA00022490"/>
    </source>
</evidence>
<keyword evidence="8 10" id="KW-0560">Oxidoreductase</keyword>
<feature type="domain" description="FAD dependent oxidoreductase" evidence="11">
    <location>
        <begin position="277"/>
        <end position="642"/>
    </location>
</feature>
<dbReference type="EC" id="2.1.1.61" evidence="10"/>
<comment type="subcellular location">
    <subcellularLocation>
        <location evidence="10">Cytoplasm</location>
    </subcellularLocation>
</comment>
<evidence type="ECO:0000256" key="3">
    <source>
        <dbReference type="ARBA" id="ARBA00022630"/>
    </source>
</evidence>
<dbReference type="InterPro" id="IPR029063">
    <property type="entry name" value="SAM-dependent_MTases_sf"/>
</dbReference>
<dbReference type="InterPro" id="IPR023032">
    <property type="entry name" value="tRNA_MAMT_biosynth_bifunc_MnmC"/>
</dbReference>
<dbReference type="NCBIfam" id="TIGR03197">
    <property type="entry name" value="MnmC_Cterm"/>
    <property type="match status" value="1"/>
</dbReference>
<evidence type="ECO:0000256" key="8">
    <source>
        <dbReference type="ARBA" id="ARBA00023002"/>
    </source>
</evidence>
<dbReference type="NCBIfam" id="NF033855">
    <property type="entry name" value="tRNA_MNMC2"/>
    <property type="match status" value="1"/>
</dbReference>